<organism evidence="3 4">
    <name type="scientific">Terrihabitans soli</name>
    <dbReference type="NCBI Taxonomy" id="708113"/>
    <lineage>
        <taxon>Bacteria</taxon>
        <taxon>Pseudomonadati</taxon>
        <taxon>Pseudomonadota</taxon>
        <taxon>Alphaproteobacteria</taxon>
        <taxon>Hyphomicrobiales</taxon>
        <taxon>Terrihabitans</taxon>
    </lineage>
</organism>
<dbReference type="PANTHER" id="PTHR10579:SF43">
    <property type="entry name" value="ZINC FINGER (C3HC4-TYPE RING FINGER) FAMILY PROTEIN"/>
    <property type="match status" value="1"/>
</dbReference>
<dbReference type="Proteomes" id="UP000515317">
    <property type="component" value="Chromosome"/>
</dbReference>
<feature type="signal peptide" evidence="1">
    <location>
        <begin position="1"/>
        <end position="27"/>
    </location>
</feature>
<gene>
    <name evidence="3" type="ORF">IZ6_15580</name>
</gene>
<evidence type="ECO:0000313" key="4">
    <source>
        <dbReference type="Proteomes" id="UP000515317"/>
    </source>
</evidence>
<dbReference type="InterPro" id="IPR002035">
    <property type="entry name" value="VWF_A"/>
</dbReference>
<protein>
    <submittedName>
        <fullName evidence="3">VWA domain-containing protein</fullName>
    </submittedName>
</protein>
<accession>A0A6S6QHY1</accession>
<reference evidence="3 4" key="1">
    <citation type="submission" date="2020-08" db="EMBL/GenBank/DDBJ databases">
        <title>Genome sequence of Rhizobiales bacterium strain IZ6.</title>
        <authorList>
            <person name="Nakai R."/>
            <person name="Naganuma T."/>
        </authorList>
    </citation>
    <scope>NUCLEOTIDE SEQUENCE [LARGE SCALE GENOMIC DNA]</scope>
    <source>
        <strain evidence="3 4">IZ6</strain>
    </source>
</reference>
<evidence type="ECO:0000256" key="1">
    <source>
        <dbReference type="SAM" id="SignalP"/>
    </source>
</evidence>
<feature type="domain" description="VWFA" evidence="2">
    <location>
        <begin position="34"/>
        <end position="214"/>
    </location>
</feature>
<keyword evidence="4" id="KW-1185">Reference proteome</keyword>
<dbReference type="PANTHER" id="PTHR10579">
    <property type="entry name" value="CALCIUM-ACTIVATED CHLORIDE CHANNEL REGULATOR"/>
    <property type="match status" value="1"/>
</dbReference>
<dbReference type="KEGG" id="tso:IZ6_15580"/>
<dbReference type="AlphaFoldDB" id="A0A6S6QHY1"/>
<evidence type="ECO:0000259" key="2">
    <source>
        <dbReference type="PROSITE" id="PS50234"/>
    </source>
</evidence>
<evidence type="ECO:0000313" key="3">
    <source>
        <dbReference type="EMBL" id="BCJ90823.1"/>
    </source>
</evidence>
<dbReference type="Gene3D" id="3.40.50.410">
    <property type="entry name" value="von Willebrand factor, type A domain"/>
    <property type="match status" value="1"/>
</dbReference>
<proteinExistence type="predicted"/>
<dbReference type="InterPro" id="IPR036465">
    <property type="entry name" value="vWFA_dom_sf"/>
</dbReference>
<sequence length="565" mass="58959">MFRRLLAALAVFAALAPLSFSSWPASAQAKGPADAVLILDASGSMWGLVEGRTKMSAARTAVGTIIDKWQPDHKLGLMAYGHRTKGDCADIELIQPIGPLNGDALRGTVQKITPKGKTPISASLRLAAEQLKSTENPATVILVSDGIETCNADPCAVAAELEKSGVNFTAHVIGFDVADPATRAQLQCIARNTGGVYLDAKNASGLEDALGKAVEAAQGEKIASEAPPEPEKKDPLAGKNWRGVVRLAEGLDPIEDSNHNVVWSLFVPDTAGDPGEFVQTEYGSPLAAVAKPGTYAATVEFFQTKRILPMTVTAAPSVQDVVLNAGYVTSEGALAGSGAKAEGVNWDIKTAAGEYVATSYDAVPRFVLPAGSYVMTLTKGAAKAEKPFEVTAGDSINLAVTLDAGRLVASAVYSASGPDVTDGIAVEVFKPAAGPGANREWIATMFNAQSVFELPAGRYDLAVTVGAAKKFQPVDVTSGQTTEVKMDLNAGVLGLDAPGAEFIEVMTAKKDINGQVQMVHYSYDPKMNVTLTAGDYVIRTTKAGAVKETPASIRPGERSELSIAP</sequence>
<dbReference type="SMART" id="SM00327">
    <property type="entry name" value="VWA"/>
    <property type="match status" value="1"/>
</dbReference>
<dbReference type="Pfam" id="PF13519">
    <property type="entry name" value="VWA_2"/>
    <property type="match status" value="1"/>
</dbReference>
<dbReference type="EMBL" id="AP023361">
    <property type="protein sequence ID" value="BCJ90823.1"/>
    <property type="molecule type" value="Genomic_DNA"/>
</dbReference>
<dbReference type="PROSITE" id="PS50234">
    <property type="entry name" value="VWFA"/>
    <property type="match status" value="1"/>
</dbReference>
<dbReference type="InterPro" id="IPR051266">
    <property type="entry name" value="CLCR"/>
</dbReference>
<feature type="chain" id="PRO_5028387775" evidence="1">
    <location>
        <begin position="28"/>
        <end position="565"/>
    </location>
</feature>
<dbReference type="RefSeq" id="WP_222877423.1">
    <property type="nucleotide sequence ID" value="NZ_AP023361.1"/>
</dbReference>
<dbReference type="SUPFAM" id="SSF53300">
    <property type="entry name" value="vWA-like"/>
    <property type="match status" value="1"/>
</dbReference>
<keyword evidence="1" id="KW-0732">Signal</keyword>
<name>A0A6S6QHY1_9HYPH</name>